<evidence type="ECO:0000259" key="7">
    <source>
        <dbReference type="PROSITE" id="PS51296"/>
    </source>
</evidence>
<organism evidence="8">
    <name type="scientific">Palpitomonas bilix</name>
    <dbReference type="NCBI Taxonomy" id="652834"/>
    <lineage>
        <taxon>Eukaryota</taxon>
        <taxon>Eukaryota incertae sedis</taxon>
    </lineage>
</organism>
<feature type="region of interest" description="Disordered" evidence="6">
    <location>
        <begin position="165"/>
        <end position="199"/>
    </location>
</feature>
<evidence type="ECO:0000313" key="8">
    <source>
        <dbReference type="EMBL" id="CAE0255691.1"/>
    </source>
</evidence>
<dbReference type="GO" id="GO:0051537">
    <property type="term" value="F:2 iron, 2 sulfur cluster binding"/>
    <property type="evidence" value="ECO:0007669"/>
    <property type="project" value="UniProtKB-KW"/>
</dbReference>
<dbReference type="PANTHER" id="PTHR21496">
    <property type="entry name" value="FERREDOXIN-RELATED"/>
    <property type="match status" value="1"/>
</dbReference>
<keyword evidence="2" id="KW-0479">Metal-binding</keyword>
<reference evidence="8" key="1">
    <citation type="submission" date="2021-01" db="EMBL/GenBank/DDBJ databases">
        <authorList>
            <person name="Corre E."/>
            <person name="Pelletier E."/>
            <person name="Niang G."/>
            <person name="Scheremetjew M."/>
            <person name="Finn R."/>
            <person name="Kale V."/>
            <person name="Holt S."/>
            <person name="Cochrane G."/>
            <person name="Meng A."/>
            <person name="Brown T."/>
            <person name="Cohen L."/>
        </authorList>
    </citation>
    <scope>NUCLEOTIDE SEQUENCE</scope>
    <source>
        <strain evidence="8">NIES-2562</strain>
    </source>
</reference>
<dbReference type="Pfam" id="PF22543">
    <property type="entry name" value="Rieske_4"/>
    <property type="match status" value="1"/>
</dbReference>
<comment type="cofactor">
    <cofactor evidence="5">
        <name>[2Fe-2S] cluster</name>
        <dbReference type="ChEBI" id="CHEBI:190135"/>
    </cofactor>
</comment>
<evidence type="ECO:0000256" key="2">
    <source>
        <dbReference type="ARBA" id="ARBA00022723"/>
    </source>
</evidence>
<keyword evidence="1" id="KW-0001">2Fe-2S</keyword>
<dbReference type="PANTHER" id="PTHR21496:SF0">
    <property type="entry name" value="RIESKE DOMAIN-CONTAINING PROTEIN"/>
    <property type="match status" value="1"/>
</dbReference>
<gene>
    <name evidence="8" type="ORF">PBIL07802_LOCUS17945</name>
</gene>
<dbReference type="CDD" id="cd03467">
    <property type="entry name" value="Rieske"/>
    <property type="match status" value="1"/>
</dbReference>
<dbReference type="InterPro" id="IPR017941">
    <property type="entry name" value="Rieske_2Fe-2S"/>
</dbReference>
<keyword evidence="4" id="KW-0411">Iron-sulfur</keyword>
<dbReference type="InterPro" id="IPR054716">
    <property type="entry name" value="Sol_Rieske_ferrdox_dom"/>
</dbReference>
<feature type="domain" description="Rieske" evidence="7">
    <location>
        <begin position="8"/>
        <end position="115"/>
    </location>
</feature>
<evidence type="ECO:0000256" key="1">
    <source>
        <dbReference type="ARBA" id="ARBA00022714"/>
    </source>
</evidence>
<sequence>MASGEDFEEFCNLDELDETGRVVGKLGSGRNIAVVKHRGKYYAIDSICYHAGGPLYQGDIEDVEGKQCILCPWHKYFVDLDTGEGLYEQTPGVWGSKGVRQRVHDIKVINGKVMIKEDSGQDGSKVTSDNYAYSDDIVARQLRNGAGGKKILQKKGAVAVGTAIKQHVHSGMHQPISGRLRPPPSRPGSFPRPPPSQRE</sequence>
<dbReference type="EMBL" id="HBIB01027648">
    <property type="protein sequence ID" value="CAE0255691.1"/>
    <property type="molecule type" value="Transcribed_RNA"/>
</dbReference>
<dbReference type="SUPFAM" id="SSF50022">
    <property type="entry name" value="ISP domain"/>
    <property type="match status" value="1"/>
</dbReference>
<keyword evidence="3" id="KW-0408">Iron</keyword>
<dbReference type="AlphaFoldDB" id="A0A7S3DF21"/>
<name>A0A7S3DF21_9EUKA</name>
<evidence type="ECO:0000256" key="6">
    <source>
        <dbReference type="SAM" id="MobiDB-lite"/>
    </source>
</evidence>
<protein>
    <recommendedName>
        <fullName evidence="7">Rieske domain-containing protein</fullName>
    </recommendedName>
</protein>
<proteinExistence type="predicted"/>
<dbReference type="PROSITE" id="PS51296">
    <property type="entry name" value="RIESKE"/>
    <property type="match status" value="1"/>
</dbReference>
<dbReference type="Gene3D" id="2.102.10.10">
    <property type="entry name" value="Rieske [2Fe-2S] iron-sulphur domain"/>
    <property type="match status" value="1"/>
</dbReference>
<dbReference type="InterPro" id="IPR036922">
    <property type="entry name" value="Rieske_2Fe-2S_sf"/>
</dbReference>
<evidence type="ECO:0000256" key="4">
    <source>
        <dbReference type="ARBA" id="ARBA00023014"/>
    </source>
</evidence>
<feature type="compositionally biased region" description="Pro residues" evidence="6">
    <location>
        <begin position="181"/>
        <end position="199"/>
    </location>
</feature>
<dbReference type="GO" id="GO:0046872">
    <property type="term" value="F:metal ion binding"/>
    <property type="evidence" value="ECO:0007669"/>
    <property type="project" value="UniProtKB-KW"/>
</dbReference>
<evidence type="ECO:0000256" key="3">
    <source>
        <dbReference type="ARBA" id="ARBA00023004"/>
    </source>
</evidence>
<accession>A0A7S3DF21</accession>
<evidence type="ECO:0000256" key="5">
    <source>
        <dbReference type="ARBA" id="ARBA00034078"/>
    </source>
</evidence>